<dbReference type="InterPro" id="IPR024163">
    <property type="entry name" value="Aerotolerance_reg_N"/>
</dbReference>
<keyword evidence="1" id="KW-0472">Membrane</keyword>
<dbReference type="RefSeq" id="WP_386047756.1">
    <property type="nucleotide sequence ID" value="NZ_JBHUIO010000009.1"/>
</dbReference>
<dbReference type="SUPFAM" id="SSF53300">
    <property type="entry name" value="vWA-like"/>
    <property type="match status" value="1"/>
</dbReference>
<dbReference type="PANTHER" id="PTHR37464">
    <property type="entry name" value="BLL2463 PROTEIN"/>
    <property type="match status" value="1"/>
</dbReference>
<feature type="transmembrane region" description="Helical" evidence="1">
    <location>
        <begin position="59"/>
        <end position="80"/>
    </location>
</feature>
<feature type="transmembrane region" description="Helical" evidence="1">
    <location>
        <begin position="582"/>
        <end position="601"/>
    </location>
</feature>
<proteinExistence type="predicted"/>
<dbReference type="Pfam" id="PF13519">
    <property type="entry name" value="VWA_2"/>
    <property type="match status" value="1"/>
</dbReference>
<name>A0ABW4ZZF7_9BACL</name>
<dbReference type="CDD" id="cd00198">
    <property type="entry name" value="vWFA"/>
    <property type="match status" value="1"/>
</dbReference>
<dbReference type="Pfam" id="PF07584">
    <property type="entry name" value="BatA"/>
    <property type="match status" value="1"/>
</dbReference>
<keyword evidence="1" id="KW-1133">Transmembrane helix</keyword>
<evidence type="ECO:0000313" key="5">
    <source>
        <dbReference type="Proteomes" id="UP001597343"/>
    </source>
</evidence>
<accession>A0ABW4ZZF7</accession>
<dbReference type="InterPro" id="IPR002035">
    <property type="entry name" value="VWF_A"/>
</dbReference>
<organism evidence="4 5">
    <name type="scientific">Tumebacillus lipolyticus</name>
    <dbReference type="NCBI Taxonomy" id="1280370"/>
    <lineage>
        <taxon>Bacteria</taxon>
        <taxon>Bacillati</taxon>
        <taxon>Bacillota</taxon>
        <taxon>Bacilli</taxon>
        <taxon>Bacillales</taxon>
        <taxon>Alicyclobacillaceae</taxon>
        <taxon>Tumebacillus</taxon>
    </lineage>
</organism>
<comment type="caution">
    <text evidence="4">The sequence shown here is derived from an EMBL/GenBank/DDBJ whole genome shotgun (WGS) entry which is preliminary data.</text>
</comment>
<keyword evidence="5" id="KW-1185">Reference proteome</keyword>
<dbReference type="NCBIfam" id="TIGR02226">
    <property type="entry name" value="two_anch"/>
    <property type="match status" value="1"/>
</dbReference>
<evidence type="ECO:0000259" key="2">
    <source>
        <dbReference type="Pfam" id="PF07584"/>
    </source>
</evidence>
<dbReference type="Gene3D" id="3.40.50.410">
    <property type="entry name" value="von Willebrand factor, type A domain"/>
    <property type="match status" value="1"/>
</dbReference>
<sequence length="605" mass="65458">MSWIAPWMLSFLAALPAILILYLLKRTYEQVTVPSTLLWGQVLREMEAHRPWQKLRRNLLLLLQLLLALLLALALARPALFGQGPVADHTIVVLDLSPSMAAKGESDTRLEASKRQVGELIQQKSVQQRMTLIAMGQEPRVLVSSSDQGELEQALLQAVQEYGKADYEGALSLAAALSVQEPESDVRIFSDGNWGIDPALFPTFGRKPKLEAQTAGQNFGIYHAAGQVTGTQGQLVATVRNDGAEAATLDVEVLDASGEPLDAKQVQVAAGGQATLTWSHLPAQPHYRVRLQGTDALAIDDSAVVLPQVSQAKKVWLTTAGNVFLEKALGIGGVTVERGTDADTPPEDASLYVYDGVMPKRWPAGAVLLVNPPQGEGVLQAGDLLEAGKFQAVQPDSPLLQHLDLGQAHLKAVREIKAPAWLQTIAKSGDSPMLLAGENEGRRVAVLSFDLHQSDLPLLPAFPIMIKQLKEYLMPTAGASLGQVTAGERVALLPPIREQGWMITDPTGNKLEVGKEMIEQGFRPQAPGLYRFAGKASEEEKLLAVTLPVSESKLDVQQVALPTSGGDEQGTAERAASGMFEIWRYLAMFALLLLFVEWGVYKRGI</sequence>
<reference evidence="5" key="1">
    <citation type="journal article" date="2019" name="Int. J. Syst. Evol. Microbiol.">
        <title>The Global Catalogue of Microorganisms (GCM) 10K type strain sequencing project: providing services to taxonomists for standard genome sequencing and annotation.</title>
        <authorList>
            <consortium name="The Broad Institute Genomics Platform"/>
            <consortium name="The Broad Institute Genome Sequencing Center for Infectious Disease"/>
            <person name="Wu L."/>
            <person name="Ma J."/>
        </authorList>
    </citation>
    <scope>NUCLEOTIDE SEQUENCE [LARGE SCALE GENOMIC DNA]</scope>
    <source>
        <strain evidence="5">CGMCC 1.13574</strain>
    </source>
</reference>
<keyword evidence="1" id="KW-0812">Transmembrane</keyword>
<evidence type="ECO:0000313" key="4">
    <source>
        <dbReference type="EMBL" id="MFD2171168.1"/>
    </source>
</evidence>
<dbReference type="InterPro" id="IPR011933">
    <property type="entry name" value="Double_TM_dom"/>
</dbReference>
<feature type="transmembrane region" description="Helical" evidence="1">
    <location>
        <begin position="6"/>
        <end position="24"/>
    </location>
</feature>
<dbReference type="InterPro" id="IPR036465">
    <property type="entry name" value="vWFA_dom_sf"/>
</dbReference>
<gene>
    <name evidence="4" type="ORF">ACFSOY_14465</name>
</gene>
<feature type="domain" description="VWFA" evidence="3">
    <location>
        <begin position="90"/>
        <end position="192"/>
    </location>
</feature>
<evidence type="ECO:0000256" key="1">
    <source>
        <dbReference type="SAM" id="Phobius"/>
    </source>
</evidence>
<feature type="domain" description="Aerotolerance regulator N-terminal" evidence="2">
    <location>
        <begin position="1"/>
        <end position="78"/>
    </location>
</feature>
<protein>
    <submittedName>
        <fullName evidence="4">BatA domain-containing protein</fullName>
    </submittedName>
</protein>
<evidence type="ECO:0000259" key="3">
    <source>
        <dbReference type="Pfam" id="PF13519"/>
    </source>
</evidence>
<dbReference type="PANTHER" id="PTHR37464:SF1">
    <property type="entry name" value="BLL2463 PROTEIN"/>
    <property type="match status" value="1"/>
</dbReference>
<dbReference type="EMBL" id="JBHUIO010000009">
    <property type="protein sequence ID" value="MFD2171168.1"/>
    <property type="molecule type" value="Genomic_DNA"/>
</dbReference>
<dbReference type="Proteomes" id="UP001597343">
    <property type="component" value="Unassembled WGS sequence"/>
</dbReference>